<keyword evidence="2" id="KW-0472">Membrane</keyword>
<keyword evidence="5" id="KW-1185">Reference proteome</keyword>
<dbReference type="Pfam" id="PF26010">
    <property type="entry name" value="DUF8003"/>
    <property type="match status" value="1"/>
</dbReference>
<feature type="compositionally biased region" description="Gly residues" evidence="1">
    <location>
        <begin position="182"/>
        <end position="191"/>
    </location>
</feature>
<dbReference type="SMART" id="SM01411">
    <property type="entry name" value="Ephrin_rec_like"/>
    <property type="match status" value="1"/>
</dbReference>
<comment type="caution">
    <text evidence="4">The sequence shown here is derived from an EMBL/GenBank/DDBJ whole genome shotgun (WGS) entry which is preliminary data.</text>
</comment>
<keyword evidence="2" id="KW-0812">Transmembrane</keyword>
<sequence>MCTAYFVGNCSPILIQFTVSGIRSGNFILVAGGGQYRSRETKSYDWSQDSKLFIRTTGYEEFPNLPSLLDDLVSCEDLEGVGSFHTTCLLNSNLHLNSNLYIYGTGNLEILPHVSIVCPIEGCILSFNMSGNVKIGPHAHILAGSVILSAADLTMGYNSSINTTNLGGLPPSQTSGTPVGNDGAGGGHGGRGASCLKSNKSNWGGDVYSWSSLSKPWSYGSKGGGTSDEYPFGGNGGGRVKLLVKDLLYVNGSITAEGGDGFSTGGGGSGGSIYIHSVKLKGNGTISAAGGTGWGGGGGGRISLDCYSIQEDVKVTVHGGLSIGCPGNSGSAGTYFNADLLSLRVSNDNVTTETETPLLDFSTSPLWSHVFVENNARVLVPLIWTRVQVRGQISILRGGSIVFGLSDYPVSEFELVAEELLMSDSIIKVFGAFRVSVKMLLMWNSTIQIDGGGNTDVTASVLEVRNLVVLRQNSVISSNKNLGVYGQGLLRLTGPGDAIKGQRLSLSLFYNITVGPGSLLQAPLDDDVSRSIVTKSFCESQKCPRDLITPPDDCHVNYTLSFSLQICRVEDLLVSGIVKGSIIHINRARTVIIDTDGLITASNLGCSEGFGKGNYSNGAGSGAGHGGRGGSGYFNGKVCYGGNAYGNADLPCELGSGAGSPNQSYGNVVGGGIIVMGSIQWPLLRLDNFGYLSADGQSFGKATRNANGSVIGGLGGASGGTVLLFLQELRLAENSSLSVVGGNGGGLGGGGGGGGRVHFHWSKIDFGDEYIPVASIGGSINNSGGAGNNGGLYGEEGTVTGKQCPKGLYGTFCKECPIGTYKNIDGSDSHLCIPCPLDLLPSRAEFIYVRGGVTQPSCPFKCISDKYRMPNCYTPIEDLMYTFGGPCPFAALLSCILVILALMLNSLRIKLVGSVSYNTTDSIDHRSHHHFPHLLSLSEVPGTRFEEVQSHVYRMYFMGPNTFREPWHLPYSPPSAIIEIVYEDAFNRFIDDINSVTAYDWWEGSVHSILSVLAYPCAWSWIQWRRRSKVHRLQEFVKSEYDHSCLRSCRSRALYKGMKVGATPDLMVAYIDFFLGGDEKRVDMVSIIQKRFPMYIIFGGNGSYMSPYNIHSDTLLTNLLGQHVPGTVWNRLVAGLNAHLRMVRHGSIRSHLIPVINWLNSHANPQLEFHGVKIELGWFQATASGYYQLGMWVVVGDYPLQTVHQSEVLESSNESQRFNSASARKISESQQSWPYIGQALFRKRKTGGMNGGLINETTVRSLEFKRDFLFPLSLLLHNTRPVSRQESLQLLITVMVLTDLTVALLTLLQFYWISLGAFLAVLLILPLSLLSPFPAGLNALFSKEPRRATLARVYALWNATSLSNIAVAFICGFLHYGFSPFPDNTSTWNGRREGDKWWLLPTVLLLFKTVQARLVDWHIANLEIQDYSLFCPDPDTFWAYESGS</sequence>
<name>A0A8K0HA97_9ROSA</name>
<feature type="domain" description="DUF8003" evidence="3">
    <location>
        <begin position="799"/>
        <end position="873"/>
    </location>
</feature>
<proteinExistence type="predicted"/>
<evidence type="ECO:0000313" key="5">
    <source>
        <dbReference type="Proteomes" id="UP000796880"/>
    </source>
</evidence>
<reference evidence="4" key="1">
    <citation type="submission" date="2020-03" db="EMBL/GenBank/DDBJ databases">
        <title>A high-quality chromosome-level genome assembly of a woody plant with both climbing and erect habits, Rhamnella rubrinervis.</title>
        <authorList>
            <person name="Lu Z."/>
            <person name="Yang Y."/>
            <person name="Zhu X."/>
            <person name="Sun Y."/>
        </authorList>
    </citation>
    <scope>NUCLEOTIDE SEQUENCE</scope>
    <source>
        <strain evidence="4">BYM</strain>
        <tissue evidence="4">Leaf</tissue>
    </source>
</reference>
<gene>
    <name evidence="4" type="ORF">FNV43_RR08911</name>
</gene>
<feature type="transmembrane region" description="Helical" evidence="2">
    <location>
        <begin position="1318"/>
        <end position="1341"/>
    </location>
</feature>
<evidence type="ECO:0000259" key="3">
    <source>
        <dbReference type="Pfam" id="PF26010"/>
    </source>
</evidence>
<organism evidence="4 5">
    <name type="scientific">Rhamnella rubrinervis</name>
    <dbReference type="NCBI Taxonomy" id="2594499"/>
    <lineage>
        <taxon>Eukaryota</taxon>
        <taxon>Viridiplantae</taxon>
        <taxon>Streptophyta</taxon>
        <taxon>Embryophyta</taxon>
        <taxon>Tracheophyta</taxon>
        <taxon>Spermatophyta</taxon>
        <taxon>Magnoliopsida</taxon>
        <taxon>eudicotyledons</taxon>
        <taxon>Gunneridae</taxon>
        <taxon>Pentapetalae</taxon>
        <taxon>rosids</taxon>
        <taxon>fabids</taxon>
        <taxon>Rosales</taxon>
        <taxon>Rhamnaceae</taxon>
        <taxon>rhamnoid group</taxon>
        <taxon>Rhamneae</taxon>
        <taxon>Rhamnella</taxon>
    </lineage>
</organism>
<feature type="transmembrane region" description="Helical" evidence="2">
    <location>
        <begin position="1290"/>
        <end position="1312"/>
    </location>
</feature>
<dbReference type="PANTHER" id="PTHR31513">
    <property type="entry name" value="EPHRIN TYPE-B RECEPTOR"/>
    <property type="match status" value="1"/>
</dbReference>
<accession>A0A8K0HA97</accession>
<evidence type="ECO:0000313" key="4">
    <source>
        <dbReference type="EMBL" id="KAF3448198.1"/>
    </source>
</evidence>
<keyword evidence="2" id="KW-1133">Transmembrane helix</keyword>
<dbReference type="OrthoDB" id="122018at2759"/>
<evidence type="ECO:0000256" key="2">
    <source>
        <dbReference type="SAM" id="Phobius"/>
    </source>
</evidence>
<dbReference type="PANTHER" id="PTHR31513:SF2">
    <property type="entry name" value="MRAZ"/>
    <property type="match status" value="1"/>
</dbReference>
<evidence type="ECO:0000256" key="1">
    <source>
        <dbReference type="SAM" id="MobiDB-lite"/>
    </source>
</evidence>
<dbReference type="Proteomes" id="UP000796880">
    <property type="component" value="Unassembled WGS sequence"/>
</dbReference>
<dbReference type="EMBL" id="VOIH02000004">
    <property type="protein sequence ID" value="KAF3448198.1"/>
    <property type="molecule type" value="Genomic_DNA"/>
</dbReference>
<feature type="transmembrane region" description="Helical" evidence="2">
    <location>
        <begin position="879"/>
        <end position="904"/>
    </location>
</feature>
<dbReference type="InterPro" id="IPR058316">
    <property type="entry name" value="DUF8003"/>
</dbReference>
<feature type="transmembrane region" description="Helical" evidence="2">
    <location>
        <begin position="1353"/>
        <end position="1377"/>
    </location>
</feature>
<feature type="region of interest" description="Disordered" evidence="1">
    <location>
        <begin position="166"/>
        <end position="191"/>
    </location>
</feature>
<feature type="compositionally biased region" description="Polar residues" evidence="1">
    <location>
        <begin position="166"/>
        <end position="178"/>
    </location>
</feature>
<protein>
    <recommendedName>
        <fullName evidence="3">DUF8003 domain-containing protein</fullName>
    </recommendedName>
</protein>